<proteinExistence type="predicted"/>
<keyword evidence="2" id="KW-1185">Reference proteome</keyword>
<evidence type="ECO:0000313" key="2">
    <source>
        <dbReference type="Proteomes" id="UP000237271"/>
    </source>
</evidence>
<sequence length="84" mass="9356">MPAKDFNGSNKAVLQLVAPYGTYSSWPRKAARMHIDALEGSPRDFPTGTLRRSAVAPQYYGERRLASVMPVSELKRLYIADNAQ</sequence>
<name>A0A2P4XBJ6_9STRA</name>
<gene>
    <name evidence="1" type="ORF">PHPALM_27850</name>
</gene>
<reference evidence="1 2" key="1">
    <citation type="journal article" date="2017" name="Genome Biol. Evol.">
        <title>Phytophthora megakarya and P. palmivora, closely related causal agents of cacao black pod rot, underwent increases in genome sizes and gene numbers by different mechanisms.</title>
        <authorList>
            <person name="Ali S.S."/>
            <person name="Shao J."/>
            <person name="Lary D.J."/>
            <person name="Kronmiller B."/>
            <person name="Shen D."/>
            <person name="Strem M.D."/>
            <person name="Amoako-Attah I."/>
            <person name="Akrofi A.Y."/>
            <person name="Begoude B.A."/>
            <person name="Ten Hoopen G.M."/>
            <person name="Coulibaly K."/>
            <person name="Kebe B.I."/>
            <person name="Melnick R.L."/>
            <person name="Guiltinan M.J."/>
            <person name="Tyler B.M."/>
            <person name="Meinhardt L.W."/>
            <person name="Bailey B.A."/>
        </authorList>
    </citation>
    <scope>NUCLEOTIDE SEQUENCE [LARGE SCALE GENOMIC DNA]</scope>
    <source>
        <strain evidence="2">sbr112.9</strain>
    </source>
</reference>
<organism evidence="1 2">
    <name type="scientific">Phytophthora palmivora</name>
    <dbReference type="NCBI Taxonomy" id="4796"/>
    <lineage>
        <taxon>Eukaryota</taxon>
        <taxon>Sar</taxon>
        <taxon>Stramenopiles</taxon>
        <taxon>Oomycota</taxon>
        <taxon>Peronosporomycetes</taxon>
        <taxon>Peronosporales</taxon>
        <taxon>Peronosporaceae</taxon>
        <taxon>Phytophthora</taxon>
    </lineage>
</organism>
<dbReference type="Proteomes" id="UP000237271">
    <property type="component" value="Unassembled WGS sequence"/>
</dbReference>
<dbReference type="EMBL" id="NCKW01015481">
    <property type="protein sequence ID" value="POM62924.1"/>
    <property type="molecule type" value="Genomic_DNA"/>
</dbReference>
<dbReference type="OrthoDB" id="129587at2759"/>
<evidence type="ECO:0000313" key="1">
    <source>
        <dbReference type="EMBL" id="POM62924.1"/>
    </source>
</evidence>
<keyword evidence="1" id="KW-0675">Receptor</keyword>
<dbReference type="AlphaFoldDB" id="A0A2P4XBJ6"/>
<comment type="caution">
    <text evidence="1">The sequence shown here is derived from an EMBL/GenBank/DDBJ whole genome shotgun (WGS) entry which is preliminary data.</text>
</comment>
<protein>
    <submittedName>
        <fullName evidence="1">Vomeronasal type-2 receptor 26-like</fullName>
    </submittedName>
</protein>
<accession>A0A2P4XBJ6</accession>